<dbReference type="Proteomes" id="UP000006238">
    <property type="component" value="Unassembled WGS sequence"/>
</dbReference>
<dbReference type="AlphaFoldDB" id="D4S1Z6"/>
<keyword evidence="2" id="KW-1185">Reference proteome</keyword>
<protein>
    <submittedName>
        <fullName evidence="1">Uncharacterized protein</fullName>
    </submittedName>
</protein>
<name>D4S1Z6_9FIRM</name>
<proteinExistence type="predicted"/>
<evidence type="ECO:0000313" key="1">
    <source>
        <dbReference type="EMBL" id="EFF67698.1"/>
    </source>
</evidence>
<reference evidence="1 2" key="1">
    <citation type="submission" date="2010-02" db="EMBL/GenBank/DDBJ databases">
        <authorList>
            <person name="Weinstock G."/>
            <person name="Sodergren E."/>
            <person name="Clifton S."/>
            <person name="Fulton L."/>
            <person name="Fulton B."/>
            <person name="Courtney L."/>
            <person name="Fronick C."/>
            <person name="Harrison M."/>
            <person name="Strong C."/>
            <person name="Farmer C."/>
            <person name="Delahaunty K."/>
            <person name="Markovic C."/>
            <person name="Hall O."/>
            <person name="Minx P."/>
            <person name="Tomlinson C."/>
            <person name="Mitreva M."/>
            <person name="Nelson J."/>
            <person name="Hou S."/>
            <person name="Wollam A."/>
            <person name="Pepin K.H."/>
            <person name="Johnson M."/>
            <person name="Bhonagiri V."/>
            <person name="Zhang X."/>
            <person name="Suruliraj S."/>
            <person name="Warren W."/>
            <person name="Chinwalla A."/>
            <person name="Mardis E.R."/>
            <person name="Wilson R.K."/>
        </authorList>
    </citation>
    <scope>NUCLEOTIDE SEQUENCE [LARGE SCALE GENOMIC DNA]</scope>
    <source>
        <strain evidence="1 2">DSM 2876</strain>
    </source>
</reference>
<accession>D4S1Z6</accession>
<dbReference type="EMBL" id="ABWN01000036">
    <property type="protein sequence ID" value="EFF67698.1"/>
    <property type="molecule type" value="Genomic_DNA"/>
</dbReference>
<comment type="caution">
    <text evidence="1">The sequence shown here is derived from an EMBL/GenBank/DDBJ whole genome shotgun (WGS) entry which is preliminary data.</text>
</comment>
<evidence type="ECO:0000313" key="2">
    <source>
        <dbReference type="Proteomes" id="UP000006238"/>
    </source>
</evidence>
<dbReference type="HOGENOM" id="CLU_2951522_0_0_9"/>
<organism evidence="1 2">
    <name type="scientific">Eshraghiella crossota DSM 2876</name>
    <dbReference type="NCBI Taxonomy" id="511680"/>
    <lineage>
        <taxon>Bacteria</taxon>
        <taxon>Bacillati</taxon>
        <taxon>Bacillota</taxon>
        <taxon>Clostridia</taxon>
        <taxon>Lachnospirales</taxon>
        <taxon>Lachnospiraceae</taxon>
        <taxon>Eshraghiella</taxon>
    </lineage>
</organism>
<gene>
    <name evidence="1" type="ORF">BUTYVIB_02118</name>
</gene>
<sequence>MRNGSMPQKFKIPITATRHDPVQMIKICFSVITKRQLIKKQERHIEMMVMRPNILPELP</sequence>